<dbReference type="InParanoid" id="A0A0C3A7U2"/>
<gene>
    <name evidence="1" type="ORF">SCLCIDRAFT_926030</name>
</gene>
<protein>
    <submittedName>
        <fullName evidence="1">Uncharacterized protein</fullName>
    </submittedName>
</protein>
<evidence type="ECO:0000313" key="2">
    <source>
        <dbReference type="Proteomes" id="UP000053989"/>
    </source>
</evidence>
<keyword evidence="2" id="KW-1185">Reference proteome</keyword>
<organism evidence="1 2">
    <name type="scientific">Scleroderma citrinum Foug A</name>
    <dbReference type="NCBI Taxonomy" id="1036808"/>
    <lineage>
        <taxon>Eukaryota</taxon>
        <taxon>Fungi</taxon>
        <taxon>Dikarya</taxon>
        <taxon>Basidiomycota</taxon>
        <taxon>Agaricomycotina</taxon>
        <taxon>Agaricomycetes</taxon>
        <taxon>Agaricomycetidae</taxon>
        <taxon>Boletales</taxon>
        <taxon>Sclerodermatineae</taxon>
        <taxon>Sclerodermataceae</taxon>
        <taxon>Scleroderma</taxon>
    </lineage>
</organism>
<dbReference type="EMBL" id="KN822057">
    <property type="protein sequence ID" value="KIM60927.1"/>
    <property type="molecule type" value="Genomic_DNA"/>
</dbReference>
<dbReference type="AlphaFoldDB" id="A0A0C3A7U2"/>
<sequence>MVDVVVAVEGRGGGKDRLYWSPVLVGEGLGEKPNAREEMQQCRCKATRKTSRYMRSAGTRLAVSPTPGCCQCGCTGHVDSHIMWVTACSSESVSPLSGSADQPVDSATRRHFRPQLLFINCLICGGWYRLLCAVGHCMAVLNPASEYLRPENIAIESTFQL</sequence>
<reference evidence="1 2" key="1">
    <citation type="submission" date="2014-04" db="EMBL/GenBank/DDBJ databases">
        <authorList>
            <consortium name="DOE Joint Genome Institute"/>
            <person name="Kuo A."/>
            <person name="Kohler A."/>
            <person name="Nagy L.G."/>
            <person name="Floudas D."/>
            <person name="Copeland A."/>
            <person name="Barry K.W."/>
            <person name="Cichocki N."/>
            <person name="Veneault-Fourrey C."/>
            <person name="LaButti K."/>
            <person name="Lindquist E.A."/>
            <person name="Lipzen A."/>
            <person name="Lundell T."/>
            <person name="Morin E."/>
            <person name="Murat C."/>
            <person name="Sun H."/>
            <person name="Tunlid A."/>
            <person name="Henrissat B."/>
            <person name="Grigoriev I.V."/>
            <person name="Hibbett D.S."/>
            <person name="Martin F."/>
            <person name="Nordberg H.P."/>
            <person name="Cantor M.N."/>
            <person name="Hua S.X."/>
        </authorList>
    </citation>
    <scope>NUCLEOTIDE SEQUENCE [LARGE SCALE GENOMIC DNA]</scope>
    <source>
        <strain evidence="1 2">Foug A</strain>
    </source>
</reference>
<accession>A0A0C3A7U2</accession>
<dbReference type="Proteomes" id="UP000053989">
    <property type="component" value="Unassembled WGS sequence"/>
</dbReference>
<evidence type="ECO:0000313" key="1">
    <source>
        <dbReference type="EMBL" id="KIM60927.1"/>
    </source>
</evidence>
<reference evidence="2" key="2">
    <citation type="submission" date="2015-01" db="EMBL/GenBank/DDBJ databases">
        <title>Evolutionary Origins and Diversification of the Mycorrhizal Mutualists.</title>
        <authorList>
            <consortium name="DOE Joint Genome Institute"/>
            <consortium name="Mycorrhizal Genomics Consortium"/>
            <person name="Kohler A."/>
            <person name="Kuo A."/>
            <person name="Nagy L.G."/>
            <person name="Floudas D."/>
            <person name="Copeland A."/>
            <person name="Barry K.W."/>
            <person name="Cichocki N."/>
            <person name="Veneault-Fourrey C."/>
            <person name="LaButti K."/>
            <person name="Lindquist E.A."/>
            <person name="Lipzen A."/>
            <person name="Lundell T."/>
            <person name="Morin E."/>
            <person name="Murat C."/>
            <person name="Riley R."/>
            <person name="Ohm R."/>
            <person name="Sun H."/>
            <person name="Tunlid A."/>
            <person name="Henrissat B."/>
            <person name="Grigoriev I.V."/>
            <person name="Hibbett D.S."/>
            <person name="Martin F."/>
        </authorList>
    </citation>
    <scope>NUCLEOTIDE SEQUENCE [LARGE SCALE GENOMIC DNA]</scope>
    <source>
        <strain evidence="2">Foug A</strain>
    </source>
</reference>
<dbReference type="HOGENOM" id="CLU_1644722_0_0_1"/>
<proteinExistence type="predicted"/>
<name>A0A0C3A7U2_9AGAM</name>